<keyword evidence="1" id="KW-0238">DNA-binding</keyword>
<organism evidence="1 2">
    <name type="scientific">Tunturiibacter lichenicola</name>
    <dbReference type="NCBI Taxonomy" id="2051959"/>
    <lineage>
        <taxon>Bacteria</taxon>
        <taxon>Pseudomonadati</taxon>
        <taxon>Acidobacteriota</taxon>
        <taxon>Terriglobia</taxon>
        <taxon>Terriglobales</taxon>
        <taxon>Acidobacteriaceae</taxon>
        <taxon>Tunturiibacter</taxon>
    </lineage>
</organism>
<dbReference type="Gene3D" id="1.10.10.10">
    <property type="entry name" value="Winged helix-like DNA-binding domain superfamily/Winged helix DNA-binding domain"/>
    <property type="match status" value="1"/>
</dbReference>
<reference evidence="1 2" key="1">
    <citation type="submission" date="2020-08" db="EMBL/GenBank/DDBJ databases">
        <title>Genomic Encyclopedia of Type Strains, Phase IV (KMG-V): Genome sequencing to study the core and pangenomes of soil and plant-associated prokaryotes.</title>
        <authorList>
            <person name="Whitman W."/>
        </authorList>
    </citation>
    <scope>NUCLEOTIDE SEQUENCE [LARGE SCALE GENOMIC DNA]</scope>
    <source>
        <strain evidence="1 2">M8US30</strain>
    </source>
</reference>
<feature type="non-terminal residue" evidence="1">
    <location>
        <position position="135"/>
    </location>
</feature>
<protein>
    <submittedName>
        <fullName evidence="1">DNA-binding MarR family transcriptional regulator</fullName>
    </submittedName>
</protein>
<name>A0A7W8JDC7_9BACT</name>
<dbReference type="SUPFAM" id="SSF46785">
    <property type="entry name" value="Winged helix' DNA-binding domain"/>
    <property type="match status" value="1"/>
</dbReference>
<dbReference type="GO" id="GO:0003677">
    <property type="term" value="F:DNA binding"/>
    <property type="evidence" value="ECO:0007669"/>
    <property type="project" value="UniProtKB-KW"/>
</dbReference>
<proteinExistence type="predicted"/>
<dbReference type="InterPro" id="IPR036390">
    <property type="entry name" value="WH_DNA-bd_sf"/>
</dbReference>
<dbReference type="InterPro" id="IPR036388">
    <property type="entry name" value="WH-like_DNA-bd_sf"/>
</dbReference>
<accession>A0A7W8JDC7</accession>
<dbReference type="Proteomes" id="UP000569092">
    <property type="component" value="Unassembled WGS sequence"/>
</dbReference>
<dbReference type="EMBL" id="JACHDZ010000008">
    <property type="protein sequence ID" value="MBB5345951.1"/>
    <property type="molecule type" value="Genomic_DNA"/>
</dbReference>
<evidence type="ECO:0000313" key="2">
    <source>
        <dbReference type="Proteomes" id="UP000569092"/>
    </source>
</evidence>
<sequence>MSAKGRTEHVDKGFRPVDLAYVELASSEIARDINRDIVLEIVRSKQPISRADLSRVSGLQPSTVSNIVEQLLQETWIVEGAVARRPRGRRPTMLSLNDNLVMLVADLRPRRAILAIIDLNGRMLAHEEISIFSDP</sequence>
<comment type="caution">
    <text evidence="1">The sequence shown here is derived from an EMBL/GenBank/DDBJ whole genome shotgun (WGS) entry which is preliminary data.</text>
</comment>
<evidence type="ECO:0000313" key="1">
    <source>
        <dbReference type="EMBL" id="MBB5345951.1"/>
    </source>
</evidence>
<gene>
    <name evidence="1" type="ORF">HDF10_003958</name>
</gene>
<dbReference type="AlphaFoldDB" id="A0A7W8JDC7"/>